<dbReference type="GO" id="GO:0030420">
    <property type="term" value="P:establishment of competence for transformation"/>
    <property type="evidence" value="ECO:0007669"/>
    <property type="project" value="InterPro"/>
</dbReference>
<reference evidence="8 9" key="2">
    <citation type="submission" date="2019-09" db="EMBL/GenBank/DDBJ databases">
        <authorList>
            <person name="Mazur A."/>
        </authorList>
    </citation>
    <scope>NUCLEOTIDE SEQUENCE [LARGE SCALE GENOMIC DNA]</scope>
    <source>
        <strain evidence="8 9">3729k</strain>
    </source>
</reference>
<evidence type="ECO:0000256" key="2">
    <source>
        <dbReference type="ARBA" id="ARBA00022475"/>
    </source>
</evidence>
<proteinExistence type="predicted"/>
<dbReference type="NCBIfam" id="TIGR00361">
    <property type="entry name" value="ComEC_Rec2"/>
    <property type="match status" value="1"/>
</dbReference>
<evidence type="ECO:0000256" key="1">
    <source>
        <dbReference type="ARBA" id="ARBA00004651"/>
    </source>
</evidence>
<dbReference type="GO" id="GO:0005886">
    <property type="term" value="C:plasma membrane"/>
    <property type="evidence" value="ECO:0007669"/>
    <property type="project" value="UniProtKB-SubCell"/>
</dbReference>
<dbReference type="InterPro" id="IPR036866">
    <property type="entry name" value="RibonucZ/Hydroxyglut_hydro"/>
</dbReference>
<dbReference type="Pfam" id="PF03772">
    <property type="entry name" value="Competence"/>
    <property type="match status" value="1"/>
</dbReference>
<dbReference type="SUPFAM" id="SSF56281">
    <property type="entry name" value="Metallo-hydrolase/oxidoreductase"/>
    <property type="match status" value="1"/>
</dbReference>
<evidence type="ECO:0000313" key="9">
    <source>
        <dbReference type="Proteomes" id="UP000322165"/>
    </source>
</evidence>
<dbReference type="InterPro" id="IPR004477">
    <property type="entry name" value="ComEC_N"/>
</dbReference>
<dbReference type="AlphaFoldDB" id="A0A5B2ZBC6"/>
<dbReference type="NCBIfam" id="TIGR00360">
    <property type="entry name" value="ComEC_N-term"/>
    <property type="match status" value="1"/>
</dbReference>
<organism evidence="8 9">
    <name type="scientific">Arenimonas fontis</name>
    <dbReference type="NCBI Taxonomy" id="2608255"/>
    <lineage>
        <taxon>Bacteria</taxon>
        <taxon>Pseudomonadati</taxon>
        <taxon>Pseudomonadota</taxon>
        <taxon>Gammaproteobacteria</taxon>
        <taxon>Lysobacterales</taxon>
        <taxon>Lysobacteraceae</taxon>
        <taxon>Arenimonas</taxon>
    </lineage>
</organism>
<keyword evidence="5 6" id="KW-0472">Membrane</keyword>
<evidence type="ECO:0000259" key="7">
    <source>
        <dbReference type="SMART" id="SM00849"/>
    </source>
</evidence>
<dbReference type="InterPro" id="IPR001279">
    <property type="entry name" value="Metallo-B-lactamas"/>
</dbReference>
<dbReference type="InterPro" id="IPR035681">
    <property type="entry name" value="ComA-like_MBL"/>
</dbReference>
<evidence type="ECO:0000256" key="3">
    <source>
        <dbReference type="ARBA" id="ARBA00022692"/>
    </source>
</evidence>
<evidence type="ECO:0000256" key="6">
    <source>
        <dbReference type="SAM" id="Phobius"/>
    </source>
</evidence>
<keyword evidence="2" id="KW-1003">Cell membrane</keyword>
<accession>A0A5B2ZBC6</accession>
<evidence type="ECO:0000256" key="5">
    <source>
        <dbReference type="ARBA" id="ARBA00023136"/>
    </source>
</evidence>
<reference evidence="8 9" key="1">
    <citation type="submission" date="2019-09" db="EMBL/GenBank/DDBJ databases">
        <title>Arenimonas chukotkensis sp. nov., a bacterium isolated from Chukotka hot spring, Arctic region, Russia.</title>
        <authorList>
            <person name="Zayulina K.S."/>
            <person name="Prokofeva M.I."/>
            <person name="Elcheninov A.G."/>
            <person name="Novikov A."/>
            <person name="Kochetkova T.V."/>
            <person name="Kublanov I.V."/>
        </authorList>
    </citation>
    <scope>NUCLEOTIDE SEQUENCE [LARGE SCALE GENOMIC DNA]</scope>
    <source>
        <strain evidence="8 9">3729k</strain>
    </source>
</reference>
<dbReference type="Pfam" id="PF13567">
    <property type="entry name" value="DUF4131"/>
    <property type="match status" value="1"/>
</dbReference>
<dbReference type="EMBL" id="VUOD01000006">
    <property type="protein sequence ID" value="KAA2284432.1"/>
    <property type="molecule type" value="Genomic_DNA"/>
</dbReference>
<dbReference type="InterPro" id="IPR052159">
    <property type="entry name" value="Competence_DNA_uptake"/>
</dbReference>
<feature type="transmembrane region" description="Helical" evidence="6">
    <location>
        <begin position="365"/>
        <end position="384"/>
    </location>
</feature>
<keyword evidence="3 6" id="KW-0812">Transmembrane</keyword>
<dbReference type="InterPro" id="IPR004797">
    <property type="entry name" value="Competence_ComEC/Rec2"/>
</dbReference>
<comment type="caution">
    <text evidence="8">The sequence shown here is derived from an EMBL/GenBank/DDBJ whole genome shotgun (WGS) entry which is preliminary data.</text>
</comment>
<dbReference type="PANTHER" id="PTHR30619">
    <property type="entry name" value="DNA INTERNALIZATION/COMPETENCE PROTEIN COMEC/REC2"/>
    <property type="match status" value="1"/>
</dbReference>
<gene>
    <name evidence="8" type="ORF">F0415_08890</name>
</gene>
<feature type="transmembrane region" description="Helical" evidence="6">
    <location>
        <begin position="270"/>
        <end position="291"/>
    </location>
</feature>
<feature type="transmembrane region" description="Helical" evidence="6">
    <location>
        <begin position="17"/>
        <end position="34"/>
    </location>
</feature>
<dbReference type="InterPro" id="IPR025405">
    <property type="entry name" value="DUF4131"/>
</dbReference>
<name>A0A5B2ZBC6_9GAMM</name>
<dbReference type="Gene3D" id="3.60.15.10">
    <property type="entry name" value="Ribonuclease Z/Hydroxyacylglutathione hydrolase-like"/>
    <property type="match status" value="1"/>
</dbReference>
<evidence type="ECO:0000256" key="4">
    <source>
        <dbReference type="ARBA" id="ARBA00022989"/>
    </source>
</evidence>
<comment type="subcellular location">
    <subcellularLocation>
        <location evidence="1">Cell membrane</location>
        <topology evidence="1">Multi-pass membrane protein</topology>
    </subcellularLocation>
</comment>
<feature type="transmembrane region" description="Helical" evidence="6">
    <location>
        <begin position="396"/>
        <end position="419"/>
    </location>
</feature>
<sequence length="768" mass="82295">MLAGVLLVQRAPSLPPAWLAVPVLVTAVAIWFRAGVWRPFGALLAGLALASLHGAYALSLQWPAERGAGSGWVQGRVVGLPDRSPDAWRFAFRVEAGEGQAAALAGRLLRVSWFADHDPGQRLPEVEAGSRWRLNLRWRAPTGLANPGGFDLERRAVEQRIAALAQVQGASAQAILQEQGRGLDAWRERQARHIAQATGMPSERFVRALALGDTRALDDRDWEILRVTGLTHLIAISGFHVGLAAGFGALLARLAWWLAPGLGRHWPRPLASAAAALAVAAAYTALAGCALPTVRTLLMIAVLALARLSRRGSGPATGLSLALLAILLADPLAVLAPGFWLSFAGVAWLLWCLPGREGRHPLRGLVWAQVVATAGLSPLTVWFFRQASLAGPLANLAGIPWISLVVVPAALSGLLLAPLHEGAAGWAWRVAAAAMELLWQLLERVAQWPAAFVWLPEPDLAGLALALAGAFWLTLPRGVPGKPLALLLWLPMLWPRQDLPAAGEVDIVQFDVGQGLAVLVRTQRHALLYDAGPAPSRGLDTGEAVVLPALRAMGMRRLDMLVLSHGDNDHAGGAAAVRRGLPVARVLAPRGWAHGGMAPCLAGERWHWDGVDFDWLHPPLHLPYLRNDSSCVLRIRASGRQALLPGDIGRQVEARLARHADIGSDLLLVPHHGSDSSSSLDFLAAVRPRLALLSAGRDNRFGFPKPVVLGRYARYGVGLLDSAGHGSLRIRLGPAGVEVRERFRLDRPRYWRHAGGGYAIGGPPEPDR</sequence>
<feature type="transmembrane region" description="Helical" evidence="6">
    <location>
        <begin position="233"/>
        <end position="258"/>
    </location>
</feature>
<dbReference type="Proteomes" id="UP000322165">
    <property type="component" value="Unassembled WGS sequence"/>
</dbReference>
<dbReference type="Pfam" id="PF00753">
    <property type="entry name" value="Lactamase_B"/>
    <property type="match status" value="1"/>
</dbReference>
<protein>
    <submittedName>
        <fullName evidence="8">DNA internalization-related competence protein ComEC/Rec2</fullName>
    </submittedName>
</protein>
<dbReference type="PANTHER" id="PTHR30619:SF1">
    <property type="entry name" value="RECOMBINATION PROTEIN 2"/>
    <property type="match status" value="1"/>
</dbReference>
<feature type="domain" description="Metallo-beta-lactamase" evidence="7">
    <location>
        <begin position="514"/>
        <end position="697"/>
    </location>
</feature>
<keyword evidence="4 6" id="KW-1133">Transmembrane helix</keyword>
<keyword evidence="9" id="KW-1185">Reference proteome</keyword>
<dbReference type="SMART" id="SM00849">
    <property type="entry name" value="Lactamase_B"/>
    <property type="match status" value="1"/>
</dbReference>
<evidence type="ECO:0000313" key="8">
    <source>
        <dbReference type="EMBL" id="KAA2284432.1"/>
    </source>
</evidence>
<dbReference type="CDD" id="cd07731">
    <property type="entry name" value="ComA-like_MBL-fold"/>
    <property type="match status" value="1"/>
</dbReference>